<evidence type="ECO:0000313" key="3">
    <source>
        <dbReference type="Proteomes" id="UP000439780"/>
    </source>
</evidence>
<dbReference type="RefSeq" id="WP_160752350.1">
    <property type="nucleotide sequence ID" value="NZ_WTYA01000002.1"/>
</dbReference>
<name>A0A845AF18_9SPHN</name>
<dbReference type="PROSITE" id="PS51257">
    <property type="entry name" value="PROKAR_LIPOPROTEIN"/>
    <property type="match status" value="1"/>
</dbReference>
<feature type="compositionally biased region" description="Pro residues" evidence="1">
    <location>
        <begin position="33"/>
        <end position="45"/>
    </location>
</feature>
<evidence type="ECO:0000313" key="2">
    <source>
        <dbReference type="EMBL" id="MXP28077.1"/>
    </source>
</evidence>
<comment type="caution">
    <text evidence="2">The sequence shown here is derived from an EMBL/GenBank/DDBJ whole genome shotgun (WGS) entry which is preliminary data.</text>
</comment>
<keyword evidence="3" id="KW-1185">Reference proteome</keyword>
<dbReference type="Proteomes" id="UP000439780">
    <property type="component" value="Unassembled WGS sequence"/>
</dbReference>
<accession>A0A845AF18</accession>
<gene>
    <name evidence="2" type="ORF">GRI58_04475</name>
</gene>
<dbReference type="OrthoDB" id="8482143at2"/>
<protein>
    <submittedName>
        <fullName evidence="2">Uncharacterized protein</fullName>
    </submittedName>
</protein>
<evidence type="ECO:0000256" key="1">
    <source>
        <dbReference type="SAM" id="MobiDB-lite"/>
    </source>
</evidence>
<dbReference type="AlphaFoldDB" id="A0A845AF18"/>
<proteinExistence type="predicted"/>
<organism evidence="2 3">
    <name type="scientific">Qipengyuania algicida</name>
    <dbReference type="NCBI Taxonomy" id="1836209"/>
    <lineage>
        <taxon>Bacteria</taxon>
        <taxon>Pseudomonadati</taxon>
        <taxon>Pseudomonadota</taxon>
        <taxon>Alphaproteobacteria</taxon>
        <taxon>Sphingomonadales</taxon>
        <taxon>Erythrobacteraceae</taxon>
        <taxon>Qipengyuania</taxon>
    </lineage>
</organism>
<reference evidence="2 3" key="1">
    <citation type="submission" date="2019-12" db="EMBL/GenBank/DDBJ databases">
        <title>Genomic-based taxomic classification of the family Erythrobacteraceae.</title>
        <authorList>
            <person name="Xu L."/>
        </authorList>
    </citation>
    <scope>NUCLEOTIDE SEQUENCE [LARGE SCALE GENOMIC DNA]</scope>
    <source>
        <strain evidence="2 3">KEMB 9005-328</strain>
    </source>
</reference>
<dbReference type="EMBL" id="WTYA01000002">
    <property type="protein sequence ID" value="MXP28077.1"/>
    <property type="molecule type" value="Genomic_DNA"/>
</dbReference>
<sequence length="139" mass="14863">MRRFSALILASLLAGCVSTPSRGPARPATTAHRPPPMRPTVPPPAKQGFIAPTVMHRAGLEDVIGRDTSALQRVFGKPRLDVKEGDAVKLQFAGPQCVLDVYLYPLRPGAQPTATDVEARRASDGLDVDRAACVAALRR</sequence>
<feature type="region of interest" description="Disordered" evidence="1">
    <location>
        <begin position="20"/>
        <end position="47"/>
    </location>
</feature>